<proteinExistence type="predicted"/>
<sequence length="385" mass="40363">MRDDRKSRDHDIDAKVNCNFINRIHPNGAVFRPFARLANNHQLGPQRIPAGNQSDLEQYNPMHNSLKIMVALLVAVGVAISPISEIGAKDSKPVKVVSAKTFKGTQDIVIGSFNVAFVIEKKDKAFAGMGRQYGGSSEAKALLAGVSAAEYQAITDAAYADFLAKMTAAGYRIADRSALMADPGVAKQKYVPSGAEATVIFGKDSKAKAVYYAPTAFGPMAISSGEIAGGTFAGFGNMGPLMARGAYVQKAKQPVMNVRYVVDFAGTKHYGGAFAMSSSIKLKAQLAIVSTLSSVTLQGLTGQGTMTLAQPIAVEGDFGELADSTTRGQKIDQALGNVIGILGGVGTSSRKQFTFTADAAGYRDGAISASTRANDLFAAQLAALK</sequence>
<gene>
    <name evidence="1" type="ORF">FHS52_002871</name>
</gene>
<accession>A0ABR6I1U1</accession>
<dbReference type="Proteomes" id="UP000548685">
    <property type="component" value="Unassembled WGS sequence"/>
</dbReference>
<evidence type="ECO:0000313" key="2">
    <source>
        <dbReference type="Proteomes" id="UP000548685"/>
    </source>
</evidence>
<evidence type="ECO:0008006" key="3">
    <source>
        <dbReference type="Google" id="ProtNLM"/>
    </source>
</evidence>
<name>A0ABR6I1U1_9SPHN</name>
<protein>
    <recommendedName>
        <fullName evidence="3">DUF3313 family protein</fullName>
    </recommendedName>
</protein>
<evidence type="ECO:0000313" key="1">
    <source>
        <dbReference type="EMBL" id="MBB3776878.1"/>
    </source>
</evidence>
<comment type="caution">
    <text evidence="1">The sequence shown here is derived from an EMBL/GenBank/DDBJ whole genome shotgun (WGS) entry which is preliminary data.</text>
</comment>
<dbReference type="RefSeq" id="WP_221190906.1">
    <property type="nucleotide sequence ID" value="NZ_BAAADZ010000001.1"/>
</dbReference>
<keyword evidence="2" id="KW-1185">Reference proteome</keyword>
<dbReference type="EMBL" id="JACICE010000004">
    <property type="protein sequence ID" value="MBB3776878.1"/>
    <property type="molecule type" value="Genomic_DNA"/>
</dbReference>
<organism evidence="1 2">
    <name type="scientific">Erythrobacter ramosus</name>
    <dbReference type="NCBI Taxonomy" id="35811"/>
    <lineage>
        <taxon>Bacteria</taxon>
        <taxon>Pseudomonadati</taxon>
        <taxon>Pseudomonadota</taxon>
        <taxon>Alphaproteobacteria</taxon>
        <taxon>Sphingomonadales</taxon>
        <taxon>Erythrobacteraceae</taxon>
        <taxon>Erythrobacter/Porphyrobacter group</taxon>
        <taxon>Erythrobacter</taxon>
    </lineage>
</organism>
<reference evidence="1 2" key="1">
    <citation type="submission" date="2020-08" db="EMBL/GenBank/DDBJ databases">
        <title>Genomic Encyclopedia of Type Strains, Phase IV (KMG-IV): sequencing the most valuable type-strain genomes for metagenomic binning, comparative biology and taxonomic classification.</title>
        <authorList>
            <person name="Goeker M."/>
        </authorList>
    </citation>
    <scope>NUCLEOTIDE SEQUENCE [LARGE SCALE GENOMIC DNA]</scope>
    <source>
        <strain evidence="1 2">DSM 8510</strain>
    </source>
</reference>